<dbReference type="InterPro" id="IPR005119">
    <property type="entry name" value="LysR_subst-bd"/>
</dbReference>
<dbReference type="OrthoDB" id="9794694at2"/>
<feature type="domain" description="HTH lysR-type" evidence="5">
    <location>
        <begin position="6"/>
        <end position="63"/>
    </location>
</feature>
<dbReference type="Gene3D" id="1.10.10.10">
    <property type="entry name" value="Winged helix-like DNA-binding domain superfamily/Winged helix DNA-binding domain"/>
    <property type="match status" value="1"/>
</dbReference>
<evidence type="ECO:0000313" key="7">
    <source>
        <dbReference type="Proteomes" id="UP000253226"/>
    </source>
</evidence>
<dbReference type="RefSeq" id="WP_114101258.1">
    <property type="nucleotide sequence ID" value="NZ_JPWF01000003.1"/>
</dbReference>
<evidence type="ECO:0000313" key="6">
    <source>
        <dbReference type="EMBL" id="RCK38208.1"/>
    </source>
</evidence>
<dbReference type="FunFam" id="1.10.10.10:FF:000038">
    <property type="entry name" value="Glycine cleavage system transcriptional activator"/>
    <property type="match status" value="1"/>
</dbReference>
<keyword evidence="3" id="KW-0238">DNA-binding</keyword>
<dbReference type="GO" id="GO:0006351">
    <property type="term" value="P:DNA-templated transcription"/>
    <property type="evidence" value="ECO:0007669"/>
    <property type="project" value="TreeGrafter"/>
</dbReference>
<dbReference type="PANTHER" id="PTHR30537:SF26">
    <property type="entry name" value="GLYCINE CLEAVAGE SYSTEM TRANSCRIPTIONAL ACTIVATOR"/>
    <property type="match status" value="1"/>
</dbReference>
<dbReference type="SUPFAM" id="SSF53850">
    <property type="entry name" value="Periplasmic binding protein-like II"/>
    <property type="match status" value="1"/>
</dbReference>
<organism evidence="6 7">
    <name type="scientific">Thalassospira profundimaris</name>
    <dbReference type="NCBI Taxonomy" id="502049"/>
    <lineage>
        <taxon>Bacteria</taxon>
        <taxon>Pseudomonadati</taxon>
        <taxon>Pseudomonadota</taxon>
        <taxon>Alphaproteobacteria</taxon>
        <taxon>Rhodospirillales</taxon>
        <taxon>Thalassospiraceae</taxon>
        <taxon>Thalassospira</taxon>
    </lineage>
</organism>
<dbReference type="InterPro" id="IPR036388">
    <property type="entry name" value="WH-like_DNA-bd_sf"/>
</dbReference>
<dbReference type="GO" id="GO:0003700">
    <property type="term" value="F:DNA-binding transcription factor activity"/>
    <property type="evidence" value="ECO:0007669"/>
    <property type="project" value="InterPro"/>
</dbReference>
<dbReference type="Proteomes" id="UP000253226">
    <property type="component" value="Unassembled WGS sequence"/>
</dbReference>
<evidence type="ECO:0000256" key="1">
    <source>
        <dbReference type="ARBA" id="ARBA00009437"/>
    </source>
</evidence>
<dbReference type="Pfam" id="PF00126">
    <property type="entry name" value="HTH_1"/>
    <property type="match status" value="1"/>
</dbReference>
<gene>
    <name evidence="6" type="ORF">TH19_05230</name>
</gene>
<dbReference type="EMBL" id="JPWF01000003">
    <property type="protein sequence ID" value="RCK38208.1"/>
    <property type="molecule type" value="Genomic_DNA"/>
</dbReference>
<dbReference type="CDD" id="cd08432">
    <property type="entry name" value="PBP2_GcdR_TrpI_HvrB_AmpR_like"/>
    <property type="match status" value="1"/>
</dbReference>
<protein>
    <submittedName>
        <fullName evidence="6">Transcriptional regulator</fullName>
    </submittedName>
</protein>
<evidence type="ECO:0000259" key="5">
    <source>
        <dbReference type="PROSITE" id="PS50931"/>
    </source>
</evidence>
<dbReference type="InterPro" id="IPR036390">
    <property type="entry name" value="WH_DNA-bd_sf"/>
</dbReference>
<reference evidence="6 7" key="1">
    <citation type="submission" date="2014-07" db="EMBL/GenBank/DDBJ databases">
        <title>Draft genome sequence of Thalassospira profundimaris 35.</title>
        <authorList>
            <person name="Lai Q."/>
            <person name="Shao Z."/>
        </authorList>
    </citation>
    <scope>NUCLEOTIDE SEQUENCE [LARGE SCALE GENOMIC DNA]</scope>
    <source>
        <strain evidence="6 7">35</strain>
    </source>
</reference>
<keyword evidence="2" id="KW-0805">Transcription regulation</keyword>
<comment type="caution">
    <text evidence="6">The sequence shown here is derived from an EMBL/GenBank/DDBJ whole genome shotgun (WGS) entry which is preliminary data.</text>
</comment>
<dbReference type="PROSITE" id="PS50931">
    <property type="entry name" value="HTH_LYSR"/>
    <property type="match status" value="1"/>
</dbReference>
<dbReference type="PANTHER" id="PTHR30537">
    <property type="entry name" value="HTH-TYPE TRANSCRIPTIONAL REGULATOR"/>
    <property type="match status" value="1"/>
</dbReference>
<evidence type="ECO:0000256" key="2">
    <source>
        <dbReference type="ARBA" id="ARBA00023015"/>
    </source>
</evidence>
<name>A0A367W9T5_9PROT</name>
<dbReference type="InterPro" id="IPR058163">
    <property type="entry name" value="LysR-type_TF_proteobact-type"/>
</dbReference>
<dbReference type="GO" id="GO:0043565">
    <property type="term" value="F:sequence-specific DNA binding"/>
    <property type="evidence" value="ECO:0007669"/>
    <property type="project" value="TreeGrafter"/>
</dbReference>
<dbReference type="Pfam" id="PF03466">
    <property type="entry name" value="LysR_substrate"/>
    <property type="match status" value="1"/>
</dbReference>
<dbReference type="PRINTS" id="PR00039">
    <property type="entry name" value="HTHLYSR"/>
</dbReference>
<dbReference type="SUPFAM" id="SSF46785">
    <property type="entry name" value="Winged helix' DNA-binding domain"/>
    <property type="match status" value="1"/>
</dbReference>
<keyword evidence="4" id="KW-0804">Transcription</keyword>
<sequence>MRRFLPTLSTLQAFEAAARQLSFTKAAEDLGITQSAISRQIKNLEEFLGIQLFERYGSRVVLTDAGKAYAETIHAAIDKLEIASIDIVRGRRAEEALKIGTLPTFGSRWLTRYLDAFSRNFPDEHLEFTRTYNDVDFNSTSMDIAILRGDGSWPAAKSYPLFAEKIVVVAAPDLIPTGTKLDKTGFANFRLLQNASRSSLWLKWLRAADINYRGTLQGPRFDNTGMLINAAIAGYGLAAIPVCLIEDELAEGKLHTPFGAPVPSGENFFVVYPERKAHSIAVKRFRDWLLQLTKHLR</sequence>
<dbReference type="Gene3D" id="3.40.190.10">
    <property type="entry name" value="Periplasmic binding protein-like II"/>
    <property type="match status" value="2"/>
</dbReference>
<dbReference type="InterPro" id="IPR000847">
    <property type="entry name" value="LysR_HTH_N"/>
</dbReference>
<evidence type="ECO:0000256" key="4">
    <source>
        <dbReference type="ARBA" id="ARBA00023163"/>
    </source>
</evidence>
<dbReference type="AlphaFoldDB" id="A0A367W9T5"/>
<proteinExistence type="inferred from homology"/>
<comment type="similarity">
    <text evidence="1">Belongs to the LysR transcriptional regulatory family.</text>
</comment>
<accession>A0A367W9T5</accession>
<evidence type="ECO:0000256" key="3">
    <source>
        <dbReference type="ARBA" id="ARBA00023125"/>
    </source>
</evidence>